<reference evidence="1" key="1">
    <citation type="journal article" date="2021" name="Proc. Natl. Acad. Sci. U.S.A.">
        <title>A Catalog of Tens of Thousands of Viruses from Human Metagenomes Reveals Hidden Associations with Chronic Diseases.</title>
        <authorList>
            <person name="Tisza M.J."/>
            <person name="Buck C.B."/>
        </authorList>
    </citation>
    <scope>NUCLEOTIDE SEQUENCE</scope>
    <source>
        <strain evidence="1">CtGa111</strain>
    </source>
</reference>
<sequence>MKNKAVVVIYDDTMCNGPYRVEHKTMEDAVESVNNDFESLMKELRDEGYEPEWIRDGHHMLEVYVPNTSINAWWDFE</sequence>
<proteinExistence type="predicted"/>
<accession>A0A8S5VDV3</accession>
<evidence type="ECO:0000313" key="1">
    <source>
        <dbReference type="EMBL" id="DAG04901.1"/>
    </source>
</evidence>
<name>A0A8S5VDV3_9CAUD</name>
<protein>
    <submittedName>
        <fullName evidence="1">Uncharacterized protein</fullName>
    </submittedName>
</protein>
<dbReference type="EMBL" id="BK016245">
    <property type="protein sequence ID" value="DAG04901.1"/>
    <property type="molecule type" value="Genomic_DNA"/>
</dbReference>
<organism evidence="1">
    <name type="scientific">Siphoviridae sp. ctGa111</name>
    <dbReference type="NCBI Taxonomy" id="2825413"/>
    <lineage>
        <taxon>Viruses</taxon>
        <taxon>Duplodnaviria</taxon>
        <taxon>Heunggongvirae</taxon>
        <taxon>Uroviricota</taxon>
        <taxon>Caudoviricetes</taxon>
    </lineage>
</organism>